<name>A0A151I886_9HYME</name>
<evidence type="ECO:0000313" key="3">
    <source>
        <dbReference type="Proteomes" id="UP000078542"/>
    </source>
</evidence>
<sequence>MESVTFDEVIINFVRDNKCLYDKKDINFKNNIKKKELWHKISESLKNLYSVDMAAEVIEKRWTSLRDMFSREKRKQQLPPSGSGYKPTKEWELYKTMLFLNTYIEHRRLVIPLMTFNFLFNPFAADDKDLCHLGLFSDCGKNANLCHGMN</sequence>
<dbReference type="AlphaFoldDB" id="A0A151I886"/>
<dbReference type="EMBL" id="KQ978388">
    <property type="protein sequence ID" value="KYM94328.1"/>
    <property type="molecule type" value="Genomic_DNA"/>
</dbReference>
<proteinExistence type="predicted"/>
<dbReference type="PANTHER" id="PTHR12243">
    <property type="entry name" value="MADF DOMAIN TRANSCRIPTION FACTOR"/>
    <property type="match status" value="1"/>
</dbReference>
<dbReference type="GO" id="GO:0005667">
    <property type="term" value="C:transcription regulator complex"/>
    <property type="evidence" value="ECO:0007669"/>
    <property type="project" value="TreeGrafter"/>
</dbReference>
<organism evidence="2 3">
    <name type="scientific">Cyphomyrmex costatus</name>
    <dbReference type="NCBI Taxonomy" id="456900"/>
    <lineage>
        <taxon>Eukaryota</taxon>
        <taxon>Metazoa</taxon>
        <taxon>Ecdysozoa</taxon>
        <taxon>Arthropoda</taxon>
        <taxon>Hexapoda</taxon>
        <taxon>Insecta</taxon>
        <taxon>Pterygota</taxon>
        <taxon>Neoptera</taxon>
        <taxon>Endopterygota</taxon>
        <taxon>Hymenoptera</taxon>
        <taxon>Apocrita</taxon>
        <taxon>Aculeata</taxon>
        <taxon>Formicoidea</taxon>
        <taxon>Formicidae</taxon>
        <taxon>Myrmicinae</taxon>
        <taxon>Cyphomyrmex</taxon>
    </lineage>
</organism>
<dbReference type="Proteomes" id="UP000078542">
    <property type="component" value="Unassembled WGS sequence"/>
</dbReference>
<accession>A0A151I886</accession>
<dbReference type="PANTHER" id="PTHR12243:SF67">
    <property type="entry name" value="COREPRESSOR OF PANGOLIN, ISOFORM A-RELATED"/>
    <property type="match status" value="1"/>
</dbReference>
<dbReference type="GO" id="GO:0006357">
    <property type="term" value="P:regulation of transcription by RNA polymerase II"/>
    <property type="evidence" value="ECO:0007669"/>
    <property type="project" value="TreeGrafter"/>
</dbReference>
<feature type="domain" description="MADF" evidence="1">
    <location>
        <begin position="9"/>
        <end position="105"/>
    </location>
</feature>
<keyword evidence="3" id="KW-1185">Reference proteome</keyword>
<dbReference type="PROSITE" id="PS51029">
    <property type="entry name" value="MADF"/>
    <property type="match status" value="1"/>
</dbReference>
<dbReference type="Pfam" id="PF10545">
    <property type="entry name" value="MADF_DNA_bdg"/>
    <property type="match status" value="1"/>
</dbReference>
<gene>
    <name evidence="2" type="ORF">ALC62_15030</name>
</gene>
<evidence type="ECO:0000259" key="1">
    <source>
        <dbReference type="PROSITE" id="PS51029"/>
    </source>
</evidence>
<dbReference type="GO" id="GO:0005634">
    <property type="term" value="C:nucleus"/>
    <property type="evidence" value="ECO:0007669"/>
    <property type="project" value="TreeGrafter"/>
</dbReference>
<dbReference type="SMART" id="SM00595">
    <property type="entry name" value="MADF"/>
    <property type="match status" value="1"/>
</dbReference>
<dbReference type="InterPro" id="IPR006578">
    <property type="entry name" value="MADF-dom"/>
</dbReference>
<dbReference type="InterPro" id="IPR039353">
    <property type="entry name" value="TF_Adf1"/>
</dbReference>
<protein>
    <submittedName>
        <fullName evidence="2">Transcription factor Adf-1</fullName>
    </submittedName>
</protein>
<reference evidence="2 3" key="1">
    <citation type="submission" date="2016-03" db="EMBL/GenBank/DDBJ databases">
        <title>Cyphomyrmex costatus WGS genome.</title>
        <authorList>
            <person name="Nygaard S."/>
            <person name="Hu H."/>
            <person name="Boomsma J."/>
            <person name="Zhang G."/>
        </authorList>
    </citation>
    <scope>NUCLEOTIDE SEQUENCE [LARGE SCALE GENOMIC DNA]</scope>
    <source>
        <strain evidence="2">MS0001</strain>
        <tissue evidence="2">Whole body</tissue>
    </source>
</reference>
<evidence type="ECO:0000313" key="2">
    <source>
        <dbReference type="EMBL" id="KYM94328.1"/>
    </source>
</evidence>